<dbReference type="PROSITE" id="PS01230">
    <property type="entry name" value="TRMA_1"/>
    <property type="match status" value="1"/>
</dbReference>
<dbReference type="PANTHER" id="PTHR11061">
    <property type="entry name" value="RNA M5U METHYLTRANSFERASE"/>
    <property type="match status" value="1"/>
</dbReference>
<evidence type="ECO:0000313" key="8">
    <source>
        <dbReference type="Proteomes" id="UP000229098"/>
    </source>
</evidence>
<keyword evidence="2 4" id="KW-0808">Transferase</keyword>
<evidence type="ECO:0000256" key="2">
    <source>
        <dbReference type="ARBA" id="ARBA00022679"/>
    </source>
</evidence>
<feature type="domain" description="TRAM" evidence="6">
    <location>
        <begin position="1"/>
        <end position="57"/>
    </location>
</feature>
<protein>
    <recommendedName>
        <fullName evidence="6">TRAM domain-containing protein</fullName>
    </recommendedName>
</protein>
<dbReference type="InterPro" id="IPR010280">
    <property type="entry name" value="U5_MeTrfase_fam"/>
</dbReference>
<dbReference type="AlphaFoldDB" id="A0A2M8KWR6"/>
<dbReference type="InterPro" id="IPR030390">
    <property type="entry name" value="MeTrfase_TrmA_AS"/>
</dbReference>
<dbReference type="Gene3D" id="2.40.50.140">
    <property type="entry name" value="Nucleic acid-binding proteins"/>
    <property type="match status" value="1"/>
</dbReference>
<feature type="binding site" evidence="4">
    <location>
        <position position="317"/>
    </location>
    <ligand>
        <name>S-adenosyl-L-methionine</name>
        <dbReference type="ChEBI" id="CHEBI:59789"/>
    </ligand>
</feature>
<evidence type="ECO:0000313" key="7">
    <source>
        <dbReference type="EMBL" id="PJE64323.1"/>
    </source>
</evidence>
<dbReference type="GO" id="GO:0008173">
    <property type="term" value="F:RNA methyltransferase activity"/>
    <property type="evidence" value="ECO:0007669"/>
    <property type="project" value="InterPro"/>
</dbReference>
<gene>
    <name evidence="7" type="ORF">COU90_02630</name>
</gene>
<comment type="caution">
    <text evidence="7">The sequence shown here is derived from an EMBL/GenBank/DDBJ whole genome shotgun (WGS) entry which is preliminary data.</text>
</comment>
<keyword evidence="1 4" id="KW-0489">Methyltransferase</keyword>
<dbReference type="GO" id="GO:0006396">
    <property type="term" value="P:RNA processing"/>
    <property type="evidence" value="ECO:0007669"/>
    <property type="project" value="InterPro"/>
</dbReference>
<proteinExistence type="inferred from homology"/>
<dbReference type="SUPFAM" id="SSF53335">
    <property type="entry name" value="S-adenosyl-L-methionine-dependent methyltransferases"/>
    <property type="match status" value="1"/>
</dbReference>
<keyword evidence="3 4" id="KW-0949">S-adenosyl-L-methionine</keyword>
<dbReference type="InterPro" id="IPR029063">
    <property type="entry name" value="SAM-dependent_MTases_sf"/>
</dbReference>
<dbReference type="InterPro" id="IPR012340">
    <property type="entry name" value="NA-bd_OB-fold"/>
</dbReference>
<evidence type="ECO:0000256" key="4">
    <source>
        <dbReference type="PROSITE-ProRule" id="PRU01024"/>
    </source>
</evidence>
<dbReference type="SUPFAM" id="SSF50249">
    <property type="entry name" value="Nucleic acid-binding proteins"/>
    <property type="match status" value="1"/>
</dbReference>
<dbReference type="Gene3D" id="2.40.50.1070">
    <property type="match status" value="1"/>
</dbReference>
<dbReference type="InterPro" id="IPR002792">
    <property type="entry name" value="TRAM_dom"/>
</dbReference>
<evidence type="ECO:0000256" key="1">
    <source>
        <dbReference type="ARBA" id="ARBA00022603"/>
    </source>
</evidence>
<reference evidence="8" key="1">
    <citation type="submission" date="2017-09" db="EMBL/GenBank/DDBJ databases">
        <title>Depth-based differentiation of microbial function through sediment-hosted aquifers and enrichment of novel symbionts in the deep terrestrial subsurface.</title>
        <authorList>
            <person name="Probst A.J."/>
            <person name="Ladd B."/>
            <person name="Jarett J.K."/>
            <person name="Geller-Mcgrath D.E."/>
            <person name="Sieber C.M.K."/>
            <person name="Emerson J.B."/>
            <person name="Anantharaman K."/>
            <person name="Thomas B.C."/>
            <person name="Malmstrom R."/>
            <person name="Stieglmeier M."/>
            <person name="Klingl A."/>
            <person name="Woyke T."/>
            <person name="Ryan C.M."/>
            <person name="Banfield J.F."/>
        </authorList>
    </citation>
    <scope>NUCLEOTIDE SEQUENCE [LARGE SCALE GENOMIC DNA]</scope>
</reference>
<dbReference type="PANTHER" id="PTHR11061:SF30">
    <property type="entry name" value="TRNA (URACIL(54)-C(5))-METHYLTRANSFERASE"/>
    <property type="match status" value="1"/>
</dbReference>
<organism evidence="7 8">
    <name type="scientific">Candidatus Ryanbacteria bacterium CG10_big_fil_rev_8_21_14_0_10_43_42</name>
    <dbReference type="NCBI Taxonomy" id="1974864"/>
    <lineage>
        <taxon>Bacteria</taxon>
        <taxon>Candidatus Ryaniibacteriota</taxon>
    </lineage>
</organism>
<evidence type="ECO:0000256" key="3">
    <source>
        <dbReference type="ARBA" id="ARBA00022691"/>
    </source>
</evidence>
<accession>A0A2M8KWR6</accession>
<dbReference type="Pfam" id="PF05958">
    <property type="entry name" value="tRNA_U5-meth_tr"/>
    <property type="match status" value="1"/>
</dbReference>
<dbReference type="EMBL" id="PFEF01000006">
    <property type="protein sequence ID" value="PJE64323.1"/>
    <property type="molecule type" value="Genomic_DNA"/>
</dbReference>
<feature type="binding site" evidence="4">
    <location>
        <position position="368"/>
    </location>
    <ligand>
        <name>S-adenosyl-L-methionine</name>
        <dbReference type="ChEBI" id="CHEBI:59789"/>
    </ligand>
</feature>
<sequence>MNREKIKITIENMSWGGDGIGYEQGKEVHVAGVLPGEVVEVLPYKKRGGVLHAHLLQVEDASPDRRDPKEEYYYRTGSPWQCIPYEKQLAYKKELLIRNWYRDTGGLPSNEVSIERSFYEWGYRNKLEFSFDEGHLAFHVRGRRYDMQRVAGSVLGNEKMNECAQVIVREIRKKKIPSHILKSLVIRYSFLEDTCIAVLYVKNKNGADNIRIEHMLFNEKKSGGFYVVYSDPRSPASVATEVVYRNGSEYIEEQVGNNIFSYHYNSFFQVNPSAFGSVLEDMRLHACSGGYAADMYAGVGTIGISLAGMFEGMYFIESDVYAREMIQKNGTRAMPEAQCLKNGDTIVGDAERQDLRTLLQKTDTVIIDPPRSGLHPRVMKYFMESPPRQIIYVSCNPKTQARDWRIFRDLYTTSHWRLYDLYPQTPHVESMLILSRIE</sequence>
<comment type="similarity">
    <text evidence="4">Belongs to the class I-like SAM-binding methyltransferase superfamily. RNA M5U methyltransferase family.</text>
</comment>
<feature type="active site" evidence="5">
    <location>
        <position position="395"/>
    </location>
</feature>
<feature type="binding site" evidence="4">
    <location>
        <position position="296"/>
    </location>
    <ligand>
        <name>S-adenosyl-L-methionine</name>
        <dbReference type="ChEBI" id="CHEBI:59789"/>
    </ligand>
</feature>
<feature type="binding site" evidence="4">
    <location>
        <position position="269"/>
    </location>
    <ligand>
        <name>S-adenosyl-L-methionine</name>
        <dbReference type="ChEBI" id="CHEBI:59789"/>
    </ligand>
</feature>
<name>A0A2M8KWR6_9BACT</name>
<evidence type="ECO:0000259" key="6">
    <source>
        <dbReference type="PROSITE" id="PS50926"/>
    </source>
</evidence>
<dbReference type="PROSITE" id="PS50926">
    <property type="entry name" value="TRAM"/>
    <property type="match status" value="1"/>
</dbReference>
<evidence type="ECO:0000256" key="5">
    <source>
        <dbReference type="PROSITE-ProRule" id="PRU10015"/>
    </source>
</evidence>
<feature type="active site" description="Nucleophile" evidence="4">
    <location>
        <position position="395"/>
    </location>
</feature>
<dbReference type="PROSITE" id="PS51687">
    <property type="entry name" value="SAM_MT_RNA_M5U"/>
    <property type="match status" value="1"/>
</dbReference>
<dbReference type="Proteomes" id="UP000229098">
    <property type="component" value="Unassembled WGS sequence"/>
</dbReference>
<dbReference type="GO" id="GO:0032259">
    <property type="term" value="P:methylation"/>
    <property type="evidence" value="ECO:0007669"/>
    <property type="project" value="UniProtKB-KW"/>
</dbReference>
<dbReference type="Gene3D" id="3.40.50.150">
    <property type="entry name" value="Vaccinia Virus protein VP39"/>
    <property type="match status" value="1"/>
</dbReference>